<evidence type="ECO:0000313" key="4">
    <source>
        <dbReference type="Proteomes" id="UP001500642"/>
    </source>
</evidence>
<feature type="compositionally biased region" description="Low complexity" evidence="1">
    <location>
        <begin position="40"/>
        <end position="62"/>
    </location>
</feature>
<organism evidence="3 4">
    <name type="scientific">Brevibacterium pityocampae</name>
    <dbReference type="NCBI Taxonomy" id="506594"/>
    <lineage>
        <taxon>Bacteria</taxon>
        <taxon>Bacillati</taxon>
        <taxon>Actinomycetota</taxon>
        <taxon>Actinomycetes</taxon>
        <taxon>Micrococcales</taxon>
        <taxon>Brevibacteriaceae</taxon>
        <taxon>Brevibacterium</taxon>
    </lineage>
</organism>
<gene>
    <name evidence="3" type="ORF">GCM10023167_16390</name>
</gene>
<accession>A0ABP8JG07</accession>
<feature type="region of interest" description="Disordered" evidence="1">
    <location>
        <begin position="1"/>
        <end position="419"/>
    </location>
</feature>
<proteinExistence type="predicted"/>
<protein>
    <submittedName>
        <fullName evidence="3">Uncharacterized protein</fullName>
    </submittedName>
</protein>
<dbReference type="Proteomes" id="UP001500642">
    <property type="component" value="Unassembled WGS sequence"/>
</dbReference>
<feature type="compositionally biased region" description="Low complexity" evidence="1">
    <location>
        <begin position="175"/>
        <end position="186"/>
    </location>
</feature>
<feature type="compositionally biased region" description="Basic and acidic residues" evidence="1">
    <location>
        <begin position="78"/>
        <end position="98"/>
    </location>
</feature>
<feature type="compositionally biased region" description="Basic and acidic residues" evidence="1">
    <location>
        <begin position="358"/>
        <end position="369"/>
    </location>
</feature>
<dbReference type="RefSeq" id="WP_295688688.1">
    <property type="nucleotide sequence ID" value="NZ_BAABGL010000010.1"/>
</dbReference>
<keyword evidence="2" id="KW-0812">Transmembrane</keyword>
<keyword evidence="2" id="KW-0472">Membrane</keyword>
<evidence type="ECO:0000256" key="2">
    <source>
        <dbReference type="SAM" id="Phobius"/>
    </source>
</evidence>
<feature type="compositionally biased region" description="Pro residues" evidence="1">
    <location>
        <begin position="187"/>
        <end position="200"/>
    </location>
</feature>
<feature type="compositionally biased region" description="Basic and acidic residues" evidence="1">
    <location>
        <begin position="1"/>
        <end position="18"/>
    </location>
</feature>
<feature type="compositionally biased region" description="Polar residues" evidence="1">
    <location>
        <begin position="274"/>
        <end position="290"/>
    </location>
</feature>
<feature type="compositionally biased region" description="Low complexity" evidence="1">
    <location>
        <begin position="331"/>
        <end position="346"/>
    </location>
</feature>
<evidence type="ECO:0000313" key="3">
    <source>
        <dbReference type="EMBL" id="GAA4390142.1"/>
    </source>
</evidence>
<evidence type="ECO:0000256" key="1">
    <source>
        <dbReference type="SAM" id="MobiDB-lite"/>
    </source>
</evidence>
<name>A0ABP8JG07_9MICO</name>
<feature type="compositionally biased region" description="Basic and acidic residues" evidence="1">
    <location>
        <begin position="212"/>
        <end position="224"/>
    </location>
</feature>
<reference evidence="4" key="1">
    <citation type="journal article" date="2019" name="Int. J. Syst. Evol. Microbiol.">
        <title>The Global Catalogue of Microorganisms (GCM) 10K type strain sequencing project: providing services to taxonomists for standard genome sequencing and annotation.</title>
        <authorList>
            <consortium name="The Broad Institute Genomics Platform"/>
            <consortium name="The Broad Institute Genome Sequencing Center for Infectious Disease"/>
            <person name="Wu L."/>
            <person name="Ma J."/>
        </authorList>
    </citation>
    <scope>NUCLEOTIDE SEQUENCE [LARGE SCALE GENOMIC DNA]</scope>
    <source>
        <strain evidence="4">JCM 17808</strain>
    </source>
</reference>
<keyword evidence="2" id="KW-1133">Transmembrane helix</keyword>
<sequence>MAEQFMTRRERREAERRAAAAGAVPTESSPQPGDPARTEAPTQQPSAQQAPPAARAESASSALTPQSEIPAFEDTPFEPDRHERGPLASDHPQREAAPRDAASSVNLRNLPGGTGRPGVGADDIPHFATRAERKRYLREHGLEPPPVDAEDGPSSGEQDAEPAREDGEPRNGPGAAPEHSSAASAPAAPPAAPSPAPPPASAEEPVPVRPDAPARDTAGHDLTARRQAAARPQISTATASAADPAGLDFGGPDDSAANGAAASRARRTPVVHPPTSQSIRVVTGATSLARTQAAMDAARRAELEEQSGSAGSDSGRDTAGPAARTAPSGSAKTGGTQTGAGARPATSTDEEPIVSRPAAEHTSDDEQVRRAAAHPPTQPISSVDADEDGESDGLVWDLPNAEVGEEIENPPASPLSARNVTGQDGDILIGERPSKVPYVLLGVSAAIALVLVVIALLLIF</sequence>
<comment type="caution">
    <text evidence="3">The sequence shown here is derived from an EMBL/GenBank/DDBJ whole genome shotgun (WGS) entry which is preliminary data.</text>
</comment>
<dbReference type="EMBL" id="BAABGL010000010">
    <property type="protein sequence ID" value="GAA4390142.1"/>
    <property type="molecule type" value="Genomic_DNA"/>
</dbReference>
<feature type="transmembrane region" description="Helical" evidence="2">
    <location>
        <begin position="438"/>
        <end position="459"/>
    </location>
</feature>
<keyword evidence="4" id="KW-1185">Reference proteome</keyword>